<reference evidence="8" key="1">
    <citation type="journal article" date="2020" name="Stud. Mycol.">
        <title>101 Dothideomycetes genomes: a test case for predicting lifestyles and emergence of pathogens.</title>
        <authorList>
            <person name="Haridas S."/>
            <person name="Albert R."/>
            <person name="Binder M."/>
            <person name="Bloem J."/>
            <person name="Labutti K."/>
            <person name="Salamov A."/>
            <person name="Andreopoulos B."/>
            <person name="Baker S."/>
            <person name="Barry K."/>
            <person name="Bills G."/>
            <person name="Bluhm B."/>
            <person name="Cannon C."/>
            <person name="Castanera R."/>
            <person name="Culley D."/>
            <person name="Daum C."/>
            <person name="Ezra D."/>
            <person name="Gonzalez J."/>
            <person name="Henrissat B."/>
            <person name="Kuo A."/>
            <person name="Liang C."/>
            <person name="Lipzen A."/>
            <person name="Lutzoni F."/>
            <person name="Magnuson J."/>
            <person name="Mondo S."/>
            <person name="Nolan M."/>
            <person name="Ohm R."/>
            <person name="Pangilinan J."/>
            <person name="Park H.-J."/>
            <person name="Ramirez L."/>
            <person name="Alfaro M."/>
            <person name="Sun H."/>
            <person name="Tritt A."/>
            <person name="Yoshinaga Y."/>
            <person name="Zwiers L.-H."/>
            <person name="Turgeon B."/>
            <person name="Goodwin S."/>
            <person name="Spatafora J."/>
            <person name="Crous P."/>
            <person name="Grigoriev I."/>
        </authorList>
    </citation>
    <scope>NUCLEOTIDE SEQUENCE</scope>
    <source>
        <strain evidence="8">CBS 161.51</strain>
    </source>
</reference>
<proteinExistence type="inferred from homology"/>
<comment type="subcellular location">
    <subcellularLocation>
        <location evidence="1">Mitochondrion</location>
    </subcellularLocation>
</comment>
<keyword evidence="5" id="KW-0687">Ribonucleoprotein</keyword>
<feature type="compositionally biased region" description="Basic and acidic residues" evidence="7">
    <location>
        <begin position="122"/>
        <end position="136"/>
    </location>
</feature>
<evidence type="ECO:0000256" key="4">
    <source>
        <dbReference type="ARBA" id="ARBA00023128"/>
    </source>
</evidence>
<keyword evidence="4" id="KW-0496">Mitochondrion</keyword>
<evidence type="ECO:0000256" key="7">
    <source>
        <dbReference type="SAM" id="MobiDB-lite"/>
    </source>
</evidence>
<evidence type="ECO:0000256" key="5">
    <source>
        <dbReference type="ARBA" id="ARBA00023274"/>
    </source>
</evidence>
<dbReference type="AlphaFoldDB" id="A0A6A5T669"/>
<comment type="similarity">
    <text evidence="2">Belongs to the mitochondrion-specific ribosomal protein mL50 family.</text>
</comment>
<dbReference type="EMBL" id="ML975997">
    <property type="protein sequence ID" value="KAF1948071.1"/>
    <property type="molecule type" value="Genomic_DNA"/>
</dbReference>
<feature type="compositionally biased region" description="Acidic residues" evidence="7">
    <location>
        <begin position="112"/>
        <end position="121"/>
    </location>
</feature>
<evidence type="ECO:0000256" key="2">
    <source>
        <dbReference type="ARBA" id="ARBA00008860"/>
    </source>
</evidence>
<feature type="region of interest" description="Disordered" evidence="7">
    <location>
        <begin position="544"/>
        <end position="573"/>
    </location>
</feature>
<feature type="compositionally biased region" description="Low complexity" evidence="7">
    <location>
        <begin position="553"/>
        <end position="567"/>
    </location>
</feature>
<dbReference type="Proteomes" id="UP000800038">
    <property type="component" value="Unassembled WGS sequence"/>
</dbReference>
<keyword evidence="3" id="KW-0689">Ribosomal protein</keyword>
<dbReference type="InterPro" id="IPR018305">
    <property type="entry name" value="Ribosomal_m50"/>
</dbReference>
<evidence type="ECO:0000313" key="8">
    <source>
        <dbReference type="EMBL" id="KAF1948071.1"/>
    </source>
</evidence>
<dbReference type="OrthoDB" id="6220758at2759"/>
<evidence type="ECO:0000313" key="9">
    <source>
        <dbReference type="Proteomes" id="UP000800038"/>
    </source>
</evidence>
<organism evidence="8 9">
    <name type="scientific">Clathrospora elynae</name>
    <dbReference type="NCBI Taxonomy" id="706981"/>
    <lineage>
        <taxon>Eukaryota</taxon>
        <taxon>Fungi</taxon>
        <taxon>Dikarya</taxon>
        <taxon>Ascomycota</taxon>
        <taxon>Pezizomycotina</taxon>
        <taxon>Dothideomycetes</taxon>
        <taxon>Pleosporomycetidae</taxon>
        <taxon>Pleosporales</taxon>
        <taxon>Diademaceae</taxon>
        <taxon>Clathrospora</taxon>
    </lineage>
</organism>
<feature type="region of interest" description="Disordered" evidence="7">
    <location>
        <begin position="112"/>
        <end position="139"/>
    </location>
</feature>
<dbReference type="GO" id="GO:0005840">
    <property type="term" value="C:ribosome"/>
    <property type="evidence" value="ECO:0007669"/>
    <property type="project" value="UniProtKB-KW"/>
</dbReference>
<keyword evidence="9" id="KW-1185">Reference proteome</keyword>
<dbReference type="Pfam" id="PF10501">
    <property type="entry name" value="Ribosomal_L50"/>
    <property type="match status" value="1"/>
</dbReference>
<accession>A0A6A5T669</accession>
<gene>
    <name evidence="8" type="ORF">EJ02DRAFT_429807</name>
</gene>
<sequence length="674" mass="75261">MSKNFPPTPIACNSTPMRRIARPSRAIDPSYALCASIRQRVSPLPCRSAAATAAFSTTPPSAFLLPGKQDKKKHQQFVRRWQKRLLGDSEPIGAHVDPYDPTSPVRIAPEEQGEYEEVLDEEKEKQKQKQKEESRFPRYLPADTSRGLLNVGGEEWLRQKLEGDMAREFEKLTLRTYTPLTLEMADAIEELTSTPYTLKDENLMMAQTVHQVTGRPYTMHNFGLYRKATTSRQLRSRFAQAVAEVYALKQAGLDMDVSNLANRGVYDVPPWVKDIKLSRTDSGEPTLAFPEHKSLEEFLQAMQTAPAWETVPAEEEELLVEEAEDEAEHVLDPVLHPEQPLIMDPEIPAFKRAAVIKMDPDKKPFDFMSNRPVPRAKLVEEPVVEEPVVEEAAEIQELIPQDVTPAAPPVTEGISEAQESLDHHPATAPELDAALNEQRLSALQERAQRSASDFAALRNAFQQGQPGASAPNVEETQWRKILVGDVALKFALFKRLFQLTGHRISDPQLSSTRTLGDLYNFLCTAAKPQPTSLFAAMHVEGQRARENAKKHAPSLASATTTRPTPSAAKRKPDLGDLINLGNVSLRRVKPTKAEKRTSTGLDKVVQYALWERGLGTGVPSRLGNKGKRVARVGKGVAGKERVFEKVMSSRGANFLAKKTRRWREKEEKMKVAAR</sequence>
<evidence type="ECO:0000256" key="3">
    <source>
        <dbReference type="ARBA" id="ARBA00022980"/>
    </source>
</evidence>
<dbReference type="GO" id="GO:0005739">
    <property type="term" value="C:mitochondrion"/>
    <property type="evidence" value="ECO:0007669"/>
    <property type="project" value="UniProtKB-SubCell"/>
</dbReference>
<dbReference type="GO" id="GO:1990904">
    <property type="term" value="C:ribonucleoprotein complex"/>
    <property type="evidence" value="ECO:0007669"/>
    <property type="project" value="UniProtKB-KW"/>
</dbReference>
<name>A0A6A5T669_9PLEO</name>
<protein>
    <recommendedName>
        <fullName evidence="6">Large ribosomal subunit protein mL50</fullName>
    </recommendedName>
</protein>
<evidence type="ECO:0000256" key="1">
    <source>
        <dbReference type="ARBA" id="ARBA00004173"/>
    </source>
</evidence>
<evidence type="ECO:0000256" key="6">
    <source>
        <dbReference type="ARBA" id="ARBA00035183"/>
    </source>
</evidence>